<dbReference type="InterPro" id="IPR038718">
    <property type="entry name" value="SNF2-like_sf"/>
</dbReference>
<evidence type="ECO:0000259" key="3">
    <source>
        <dbReference type="PROSITE" id="PS51192"/>
    </source>
</evidence>
<dbReference type="InterPro" id="IPR027417">
    <property type="entry name" value="P-loop_NTPase"/>
</dbReference>
<dbReference type="Pfam" id="PF00176">
    <property type="entry name" value="SNF2-rel_dom"/>
    <property type="match status" value="1"/>
</dbReference>
<feature type="region of interest" description="Disordered" evidence="2">
    <location>
        <begin position="773"/>
        <end position="801"/>
    </location>
</feature>
<dbReference type="InterPro" id="IPR000330">
    <property type="entry name" value="SNF2_N"/>
</dbReference>
<evidence type="ECO:0000313" key="6">
    <source>
        <dbReference type="Proteomes" id="UP001642487"/>
    </source>
</evidence>
<dbReference type="Gene3D" id="1.10.30.50">
    <property type="match status" value="1"/>
</dbReference>
<dbReference type="PANTHER" id="PTHR45766">
    <property type="entry name" value="DNA ANNEALING HELICASE AND ENDONUCLEASE ZRANB3 FAMILY MEMBER"/>
    <property type="match status" value="1"/>
</dbReference>
<dbReference type="SMART" id="SM00487">
    <property type="entry name" value="DEXDc"/>
    <property type="match status" value="1"/>
</dbReference>
<proteinExistence type="predicted"/>
<dbReference type="Proteomes" id="UP001642487">
    <property type="component" value="Chromosome 9"/>
</dbReference>
<dbReference type="InterPro" id="IPR049730">
    <property type="entry name" value="SNF2/RAD54-like_C"/>
</dbReference>
<evidence type="ECO:0000256" key="1">
    <source>
        <dbReference type="ARBA" id="ARBA00022801"/>
    </source>
</evidence>
<evidence type="ECO:0000259" key="4">
    <source>
        <dbReference type="PROSITE" id="PS51194"/>
    </source>
</evidence>
<feature type="domain" description="Helicase ATP-binding" evidence="3">
    <location>
        <begin position="212"/>
        <end position="377"/>
    </location>
</feature>
<name>A0ABP0ZBF1_9ROSI</name>
<feature type="domain" description="Helicase C-terminal" evidence="4">
    <location>
        <begin position="526"/>
        <end position="686"/>
    </location>
</feature>
<dbReference type="EMBL" id="OZ021743">
    <property type="protein sequence ID" value="CAK9330094.1"/>
    <property type="molecule type" value="Genomic_DNA"/>
</dbReference>
<dbReference type="Gene3D" id="3.40.50.300">
    <property type="entry name" value="P-loop containing nucleotide triphosphate hydrolases"/>
    <property type="match status" value="1"/>
</dbReference>
<dbReference type="Gene3D" id="3.40.50.10810">
    <property type="entry name" value="Tandem AAA-ATPase domain"/>
    <property type="match status" value="1"/>
</dbReference>
<evidence type="ECO:0000313" key="5">
    <source>
        <dbReference type="EMBL" id="CAK9330094.1"/>
    </source>
</evidence>
<evidence type="ECO:0008006" key="7">
    <source>
        <dbReference type="Google" id="ProtNLM"/>
    </source>
</evidence>
<dbReference type="InterPro" id="IPR001650">
    <property type="entry name" value="Helicase_C-like"/>
</dbReference>
<organism evidence="5 6">
    <name type="scientific">Citrullus colocynthis</name>
    <name type="common">colocynth</name>
    <dbReference type="NCBI Taxonomy" id="252529"/>
    <lineage>
        <taxon>Eukaryota</taxon>
        <taxon>Viridiplantae</taxon>
        <taxon>Streptophyta</taxon>
        <taxon>Embryophyta</taxon>
        <taxon>Tracheophyta</taxon>
        <taxon>Spermatophyta</taxon>
        <taxon>Magnoliopsida</taxon>
        <taxon>eudicotyledons</taxon>
        <taxon>Gunneridae</taxon>
        <taxon>Pentapetalae</taxon>
        <taxon>rosids</taxon>
        <taxon>fabids</taxon>
        <taxon>Cucurbitales</taxon>
        <taxon>Cucurbitaceae</taxon>
        <taxon>Benincaseae</taxon>
        <taxon>Citrullus</taxon>
    </lineage>
</organism>
<dbReference type="Pfam" id="PF01844">
    <property type="entry name" value="HNH"/>
    <property type="match status" value="1"/>
</dbReference>
<dbReference type="PANTHER" id="PTHR45766:SF5">
    <property type="entry name" value="SNF2 DOMAIN-CONTAINING PROTEIN _ HELICASE DOMAIN-CONTAINING PROTEIN _ HNH ENDONUCLEASE DOMAIN-CONTAINING PROTEIN"/>
    <property type="match status" value="1"/>
</dbReference>
<dbReference type="InterPro" id="IPR002711">
    <property type="entry name" value="HNH"/>
</dbReference>
<gene>
    <name evidence="5" type="ORF">CITCOLO1_LOCUS22577</name>
</gene>
<dbReference type="SMART" id="SM00490">
    <property type="entry name" value="HELICc"/>
    <property type="match status" value="1"/>
</dbReference>
<protein>
    <recommendedName>
        <fullName evidence="7">DNA annealing helicase and endonuclease ZRANB3</fullName>
    </recommendedName>
</protein>
<dbReference type="CDD" id="cd18793">
    <property type="entry name" value="SF2_C_SNF"/>
    <property type="match status" value="1"/>
</dbReference>
<dbReference type="SUPFAM" id="SSF52540">
    <property type="entry name" value="P-loop containing nucleoside triphosphate hydrolases"/>
    <property type="match status" value="2"/>
</dbReference>
<dbReference type="PROSITE" id="PS51194">
    <property type="entry name" value="HELICASE_CTER"/>
    <property type="match status" value="1"/>
</dbReference>
<evidence type="ECO:0000256" key="2">
    <source>
        <dbReference type="SAM" id="MobiDB-lite"/>
    </source>
</evidence>
<dbReference type="CDD" id="cd18010">
    <property type="entry name" value="DEXHc_HARP_SMARCAL1"/>
    <property type="match status" value="1"/>
</dbReference>
<dbReference type="InterPro" id="IPR014001">
    <property type="entry name" value="Helicase_ATP-bd"/>
</dbReference>
<dbReference type="PROSITE" id="PS51192">
    <property type="entry name" value="HELICASE_ATP_BIND_1"/>
    <property type="match status" value="1"/>
</dbReference>
<dbReference type="InterPro" id="IPR003615">
    <property type="entry name" value="HNH_nuc"/>
</dbReference>
<dbReference type="CDD" id="cd00085">
    <property type="entry name" value="HNHc"/>
    <property type="match status" value="1"/>
</dbReference>
<reference evidence="5 6" key="1">
    <citation type="submission" date="2024-03" db="EMBL/GenBank/DDBJ databases">
        <authorList>
            <person name="Gkanogiannis A."/>
            <person name="Becerra Lopez-Lavalle L."/>
        </authorList>
    </citation>
    <scope>NUCLEOTIDE SEQUENCE [LARGE SCALE GENOMIC DNA]</scope>
</reference>
<keyword evidence="1" id="KW-0378">Hydrolase</keyword>
<sequence>MDITEEQRRRAEANRLAAIAKRKALIESSNGQLQHQDPWKLFKCRKLSTELNAPSTIQSLKSLTGNNTHLPVRFRVRLEICSPDSFSITPEVVEGCFYPGEEDCFRILSDCLSNVTHSHYTQIIGGGKACVYKLRDYCSILKCLKNFKDIDVEEIPWTTFNVVERLSHLFSLGRWMPCRPEHLSDEKVDELMKKLPDRLLNRLLPFQLDGVRFGLQRGGRCLIADEMGLGKTLQAIAIASCFMDEEGSILVVCPAVLRFSWAEELERWLPFCLPSDIHLVFGHLDNPYHLSKFPKVVVISYTMLHRLRKSILQQKWSLLIVDESHHVRCAKKSSEPEEIKAVLDLATKVQHIILLSGTPSLSRPYDIFHQIDMLWPGLLGKTKYEFAKTYCAVKFVSTSHGKTFKDFSKGIRLDELNVLLKQTVMIRRLKVHVLAQLPPKRRQIIRLLLKSSDIVGAKAATREVINCDHDRNAAENNTHDILGEEETDDGRDYGTGKLSFRELGIAKLSGFREWFSIHPIISESDGLMDLDLKTGSQKMIIFAHHHKVLDGLQELMCEKGIHFVRIDGTTLARDRQSAVLLFQSSAEVKIAIIGITAGGVGLDFSSAQNVVFLELPQSPSLMLQAEDRAHRRGQTKAVNIYIFCAKDTLDESLWQNLNKSLHRITSTTDGKYDAIQEIVVERVSYLEACGRSTDSESDMNSATCIELSSKGTRAQGHVSLEVEDELNAKTDYPSDQNDDIGNTTQTETDQIAIKGEMLSVLLNKDLLSMGKSEENVTEVDTGSPERVSCPQMDKQSGGSDQALKEEKLVSGASKVLNGEPHLIIEPEKNSLNHVHVLRFEVSQYTGRVHLFTCIPGIDLRPRPLFLNFRPEEVELINDECQKTDFNLDATLYKHALQEFLSEWRKLRPIEQRKLHGKPLQLPLDIELCYLKENTNHTAAGVLKGKSLRRTTPLDDISLPLPSSAVWKLVQLCCGSGKRKKEYAQGWTLTDEPLCKLCQTPCQGINAKTPEYFEDLFCDLGCYEEYRVRISTTSLRRELFQMEHGVCSNCHLDCHKLVKHIRPLTLDMRRDYIEKVAPNLASRKKLLDKIVNNPTEGNAWHADHIVPVYRGGGECRLENMRTLCVACHFDVTAEQCAERRLVRLKAKKQLKDSIIDLKKGGNTERIYTNIQKQVHDEQENLNDNQLISVKVPGSAYSRDDCLDNINNTEGPGESTGA</sequence>
<accession>A0ABP0ZBF1</accession>
<dbReference type="Pfam" id="PF00271">
    <property type="entry name" value="Helicase_C"/>
    <property type="match status" value="1"/>
</dbReference>
<keyword evidence="6" id="KW-1185">Reference proteome</keyword>